<evidence type="ECO:0000256" key="1">
    <source>
        <dbReference type="SAM" id="SignalP"/>
    </source>
</evidence>
<reference evidence="2 3" key="1">
    <citation type="journal article" date="2023" name="Elife">
        <title>Identification of key yeast species and microbe-microbe interactions impacting larval growth of Drosophila in the wild.</title>
        <authorList>
            <person name="Mure A."/>
            <person name="Sugiura Y."/>
            <person name="Maeda R."/>
            <person name="Honda K."/>
            <person name="Sakurai N."/>
            <person name="Takahashi Y."/>
            <person name="Watada M."/>
            <person name="Katoh T."/>
            <person name="Gotoh A."/>
            <person name="Gotoh Y."/>
            <person name="Taniguchi I."/>
            <person name="Nakamura K."/>
            <person name="Hayashi T."/>
            <person name="Katayama T."/>
            <person name="Uemura T."/>
            <person name="Hattori Y."/>
        </authorList>
    </citation>
    <scope>NUCLEOTIDE SEQUENCE [LARGE SCALE GENOMIC DNA]</scope>
    <source>
        <strain evidence="2 3">KH-74</strain>
    </source>
</reference>
<dbReference type="Proteomes" id="UP001377567">
    <property type="component" value="Unassembled WGS sequence"/>
</dbReference>
<name>A0AAV5S6W7_MAUHU</name>
<keyword evidence="3" id="KW-1185">Reference proteome</keyword>
<feature type="chain" id="PRO_5043360790" evidence="1">
    <location>
        <begin position="21"/>
        <end position="239"/>
    </location>
</feature>
<dbReference type="AlphaFoldDB" id="A0AAV5S6W7"/>
<sequence>MRKSVLASAVLLLSVSSVLGADVEQPDSVEKVAESIESVEAPVSAETVSGDAGDFARGENTLDVDMHPELSDNIVLQISYRICMAFIALLRLYLDVLTKVVERMDNIPDCTSSVRKLYRRLFHSLECKSEVNAYAHTGKFWNVVFAGHTEDFTCVGEDKWNEIEKALDVVFKENNDFENQTSACVEVAYDDKWSAIVKMQITGEEVYDDIWDVPCPAKPEAYVYTEEDGSWAKKGANLL</sequence>
<evidence type="ECO:0000313" key="2">
    <source>
        <dbReference type="EMBL" id="GMM58468.1"/>
    </source>
</evidence>
<protein>
    <submittedName>
        <fullName evidence="2">Uncharacterized protein</fullName>
    </submittedName>
</protein>
<dbReference type="EMBL" id="BTGD01000025">
    <property type="protein sequence ID" value="GMM58468.1"/>
    <property type="molecule type" value="Genomic_DNA"/>
</dbReference>
<gene>
    <name evidence="2" type="ORF">DAKH74_050850</name>
</gene>
<feature type="signal peptide" evidence="1">
    <location>
        <begin position="1"/>
        <end position="20"/>
    </location>
</feature>
<accession>A0AAV5S6W7</accession>
<keyword evidence="1" id="KW-0732">Signal</keyword>
<evidence type="ECO:0000313" key="3">
    <source>
        <dbReference type="Proteomes" id="UP001377567"/>
    </source>
</evidence>
<organism evidence="2 3">
    <name type="scientific">Maudiozyma humilis</name>
    <name type="common">Sour dough yeast</name>
    <name type="synonym">Kazachstania humilis</name>
    <dbReference type="NCBI Taxonomy" id="51915"/>
    <lineage>
        <taxon>Eukaryota</taxon>
        <taxon>Fungi</taxon>
        <taxon>Dikarya</taxon>
        <taxon>Ascomycota</taxon>
        <taxon>Saccharomycotina</taxon>
        <taxon>Saccharomycetes</taxon>
        <taxon>Saccharomycetales</taxon>
        <taxon>Saccharomycetaceae</taxon>
        <taxon>Maudiozyma</taxon>
    </lineage>
</organism>
<proteinExistence type="predicted"/>
<comment type="caution">
    <text evidence="2">The sequence shown here is derived from an EMBL/GenBank/DDBJ whole genome shotgun (WGS) entry which is preliminary data.</text>
</comment>